<dbReference type="AlphaFoldDB" id="L0GYH5"/>
<keyword evidence="5" id="KW-0732">Signal</keyword>
<keyword evidence="1" id="KW-0677">Repeat</keyword>
<feature type="region of interest" description="Disordered" evidence="4">
    <location>
        <begin position="210"/>
        <end position="232"/>
    </location>
</feature>
<dbReference type="STRING" id="765912.Thimo_2126"/>
<dbReference type="EMBL" id="CP003051">
    <property type="protein sequence ID" value="AGA90877.1"/>
    <property type="molecule type" value="Genomic_DNA"/>
</dbReference>
<dbReference type="RefSeq" id="WP_015281017.1">
    <property type="nucleotide sequence ID" value="NC_019940.1"/>
</dbReference>
<feature type="repeat" description="ANK" evidence="3">
    <location>
        <begin position="152"/>
        <end position="184"/>
    </location>
</feature>
<feature type="repeat" description="ANK" evidence="3">
    <location>
        <begin position="89"/>
        <end position="121"/>
    </location>
</feature>
<dbReference type="KEGG" id="tmb:Thimo_2126"/>
<dbReference type="PROSITE" id="PS50297">
    <property type="entry name" value="ANK_REP_REGION"/>
    <property type="match status" value="3"/>
</dbReference>
<dbReference type="PROSITE" id="PS50088">
    <property type="entry name" value="ANK_REPEAT"/>
    <property type="match status" value="3"/>
</dbReference>
<dbReference type="PANTHER" id="PTHR24171">
    <property type="entry name" value="ANKYRIN REPEAT DOMAIN-CONTAINING PROTEIN 39-RELATED"/>
    <property type="match status" value="1"/>
</dbReference>
<protein>
    <submittedName>
        <fullName evidence="6">Ankyrin repeat-containing protein</fullName>
    </submittedName>
</protein>
<dbReference type="Pfam" id="PF12796">
    <property type="entry name" value="Ank_2"/>
    <property type="match status" value="2"/>
</dbReference>
<proteinExistence type="predicted"/>
<accession>L0GYH5</accession>
<dbReference type="HOGENOM" id="CLU_000134_18_0_6"/>
<evidence type="ECO:0000256" key="2">
    <source>
        <dbReference type="ARBA" id="ARBA00023043"/>
    </source>
</evidence>
<evidence type="ECO:0000256" key="1">
    <source>
        <dbReference type="ARBA" id="ARBA00022737"/>
    </source>
</evidence>
<evidence type="ECO:0000313" key="6">
    <source>
        <dbReference type="EMBL" id="AGA90877.1"/>
    </source>
</evidence>
<gene>
    <name evidence="6" type="ORF">Thimo_2126</name>
</gene>
<organism evidence="6 7">
    <name type="scientific">Thioflavicoccus mobilis 8321</name>
    <dbReference type="NCBI Taxonomy" id="765912"/>
    <lineage>
        <taxon>Bacteria</taxon>
        <taxon>Pseudomonadati</taxon>
        <taxon>Pseudomonadota</taxon>
        <taxon>Gammaproteobacteria</taxon>
        <taxon>Chromatiales</taxon>
        <taxon>Chromatiaceae</taxon>
        <taxon>Thioflavicoccus</taxon>
    </lineage>
</organism>
<sequence length="232" mass="25180">MPRLVTLLLICLAGLIACSAPDKPTVNLFRAVELGDLDQVKRHLYWDTDLEETNTFGDQPLHIAARQGRIAIARELASHGASLTASDGHGHTPLEIALIHGRTQLAEMLLAEGASLAAQEMLFRLVREGISDRDTLAFLAEQGADLDARDDEGLAPIHRAVAQGQLELTMRLIRAGVDINQPDAAGRTSLAIAIANDHRDIIELLRQFSAQTTGDAPSSDQFTNPGDERDRK</sequence>
<feature type="compositionally biased region" description="Polar residues" evidence="4">
    <location>
        <begin position="210"/>
        <end position="224"/>
    </location>
</feature>
<evidence type="ECO:0000313" key="7">
    <source>
        <dbReference type="Proteomes" id="UP000010816"/>
    </source>
</evidence>
<evidence type="ECO:0000256" key="5">
    <source>
        <dbReference type="SAM" id="SignalP"/>
    </source>
</evidence>
<dbReference type="Proteomes" id="UP000010816">
    <property type="component" value="Chromosome"/>
</dbReference>
<dbReference type="InterPro" id="IPR002110">
    <property type="entry name" value="Ankyrin_rpt"/>
</dbReference>
<evidence type="ECO:0000256" key="3">
    <source>
        <dbReference type="PROSITE-ProRule" id="PRU00023"/>
    </source>
</evidence>
<dbReference type="InterPro" id="IPR036770">
    <property type="entry name" value="Ankyrin_rpt-contain_sf"/>
</dbReference>
<feature type="signal peptide" evidence="5">
    <location>
        <begin position="1"/>
        <end position="19"/>
    </location>
</feature>
<evidence type="ECO:0000256" key="4">
    <source>
        <dbReference type="SAM" id="MobiDB-lite"/>
    </source>
</evidence>
<keyword evidence="2 3" id="KW-0040">ANK repeat</keyword>
<dbReference type="PATRIC" id="fig|765912.4.peg.2080"/>
<reference evidence="6 7" key="1">
    <citation type="submission" date="2011-09" db="EMBL/GenBank/DDBJ databases">
        <title>Complete sequence of chromosome of Thioflavicoccus mobilis 8321.</title>
        <authorList>
            <consortium name="US DOE Joint Genome Institute"/>
            <person name="Lucas S."/>
            <person name="Han J."/>
            <person name="Lapidus A."/>
            <person name="Cheng J.-F."/>
            <person name="Goodwin L."/>
            <person name="Pitluck S."/>
            <person name="Peters L."/>
            <person name="Ovchinnikova G."/>
            <person name="Lu M."/>
            <person name="Detter J.C."/>
            <person name="Han C."/>
            <person name="Tapia R."/>
            <person name="Land M."/>
            <person name="Hauser L."/>
            <person name="Kyrpides N."/>
            <person name="Ivanova N."/>
            <person name="Pagani I."/>
            <person name="Vogl K."/>
            <person name="Liu Z."/>
            <person name="Imhoff J."/>
            <person name="Thiel V."/>
            <person name="Frigaard N.-U."/>
            <person name="Bryant D."/>
            <person name="Woyke T."/>
        </authorList>
    </citation>
    <scope>NUCLEOTIDE SEQUENCE [LARGE SCALE GENOMIC DNA]</scope>
    <source>
        <strain evidence="6 7">8321</strain>
    </source>
</reference>
<dbReference type="eggNOG" id="COG0666">
    <property type="taxonomic scope" value="Bacteria"/>
</dbReference>
<name>L0GYH5_9GAMM</name>
<keyword evidence="7" id="KW-1185">Reference proteome</keyword>
<dbReference type="SMART" id="SM00248">
    <property type="entry name" value="ANK"/>
    <property type="match status" value="4"/>
</dbReference>
<dbReference type="PROSITE" id="PS51257">
    <property type="entry name" value="PROKAR_LIPOPROTEIN"/>
    <property type="match status" value="1"/>
</dbReference>
<dbReference type="SUPFAM" id="SSF48403">
    <property type="entry name" value="Ankyrin repeat"/>
    <property type="match status" value="1"/>
</dbReference>
<dbReference type="OrthoDB" id="264542at2"/>
<feature type="repeat" description="ANK" evidence="3">
    <location>
        <begin position="56"/>
        <end position="88"/>
    </location>
</feature>
<dbReference type="Gene3D" id="1.25.40.20">
    <property type="entry name" value="Ankyrin repeat-containing domain"/>
    <property type="match status" value="2"/>
</dbReference>
<feature type="chain" id="PRO_5003943533" evidence="5">
    <location>
        <begin position="20"/>
        <end position="232"/>
    </location>
</feature>